<reference evidence="17" key="1">
    <citation type="journal article" date="2013" name="Genetics">
        <title>The draft genome and transcriptome of Panagrellus redivivus are shaped by the harsh demands of a free-living lifestyle.</title>
        <authorList>
            <person name="Srinivasan J."/>
            <person name="Dillman A.R."/>
            <person name="Macchietto M.G."/>
            <person name="Heikkinen L."/>
            <person name="Lakso M."/>
            <person name="Fracchia K.M."/>
            <person name="Antoshechkin I."/>
            <person name="Mortazavi A."/>
            <person name="Wong G."/>
            <person name="Sternberg P.W."/>
        </authorList>
    </citation>
    <scope>NUCLEOTIDE SEQUENCE [LARGE SCALE GENOMIC DNA]</scope>
    <source>
        <strain evidence="17">MT8872</strain>
    </source>
</reference>
<dbReference type="SUPFAM" id="SSF53187">
    <property type="entry name" value="Zn-dependent exopeptidases"/>
    <property type="match status" value="1"/>
</dbReference>
<evidence type="ECO:0000256" key="1">
    <source>
        <dbReference type="ARBA" id="ARBA00001947"/>
    </source>
</evidence>
<dbReference type="Proteomes" id="UP000492821">
    <property type="component" value="Unassembled WGS sequence"/>
</dbReference>
<dbReference type="SMART" id="SM00631">
    <property type="entry name" value="Zn_pept"/>
    <property type="match status" value="1"/>
</dbReference>
<dbReference type="GO" id="GO:0006508">
    <property type="term" value="P:proteolysis"/>
    <property type="evidence" value="ECO:0007669"/>
    <property type="project" value="UniProtKB-KW"/>
</dbReference>
<evidence type="ECO:0000256" key="4">
    <source>
        <dbReference type="ARBA" id="ARBA00022670"/>
    </source>
</evidence>
<dbReference type="InterPro" id="IPR003582">
    <property type="entry name" value="ShKT_dom"/>
</dbReference>
<accession>A0A7E4V9M2</accession>
<protein>
    <submittedName>
        <fullName evidence="18">ShKT domain-containing protein</fullName>
    </submittedName>
</protein>
<dbReference type="Gene3D" id="3.40.630.10">
    <property type="entry name" value="Zn peptidases"/>
    <property type="match status" value="1"/>
</dbReference>
<dbReference type="InterPro" id="IPR003146">
    <property type="entry name" value="M14A_act_pep"/>
</dbReference>
<evidence type="ECO:0000259" key="15">
    <source>
        <dbReference type="PROSITE" id="PS51670"/>
    </source>
</evidence>
<evidence type="ECO:0000256" key="9">
    <source>
        <dbReference type="ARBA" id="ARBA00023049"/>
    </source>
</evidence>
<evidence type="ECO:0000256" key="6">
    <source>
        <dbReference type="ARBA" id="ARBA00022729"/>
    </source>
</evidence>
<keyword evidence="17" id="KW-1185">Reference proteome</keyword>
<dbReference type="CDD" id="cd03860">
    <property type="entry name" value="M14_CP_A-B_like"/>
    <property type="match status" value="1"/>
</dbReference>
<dbReference type="AlphaFoldDB" id="A0A7E4V9M2"/>
<proteinExistence type="inferred from homology"/>
<dbReference type="Gene3D" id="3.30.70.340">
    <property type="entry name" value="Metallocarboxypeptidase-like"/>
    <property type="match status" value="1"/>
</dbReference>
<reference evidence="18" key="2">
    <citation type="submission" date="2020-10" db="UniProtKB">
        <authorList>
            <consortium name="WormBaseParasite"/>
        </authorList>
    </citation>
    <scope>IDENTIFICATION</scope>
</reference>
<comment type="caution">
    <text evidence="11">Lacks conserved residue(s) required for the propagation of feature annotation.</text>
</comment>
<feature type="domain" description="Peptidase M14" evidence="16">
    <location>
        <begin position="170"/>
        <end position="484"/>
    </location>
</feature>
<dbReference type="PROSITE" id="PS52035">
    <property type="entry name" value="PEPTIDASE_M14"/>
    <property type="match status" value="1"/>
</dbReference>
<dbReference type="InterPro" id="IPR000834">
    <property type="entry name" value="Peptidase_M14"/>
</dbReference>
<dbReference type="SMART" id="SM00254">
    <property type="entry name" value="ShKT"/>
    <property type="match status" value="1"/>
</dbReference>
<evidence type="ECO:0000313" key="17">
    <source>
        <dbReference type="Proteomes" id="UP000492821"/>
    </source>
</evidence>
<keyword evidence="6 14" id="KW-0732">Signal</keyword>
<feature type="domain" description="ShKT" evidence="15">
    <location>
        <begin position="803"/>
        <end position="839"/>
    </location>
</feature>
<dbReference type="FunFam" id="3.40.630.10:FF:000070">
    <property type="entry name" value="Putative carboxypeptidase suro-1"/>
    <property type="match status" value="1"/>
</dbReference>
<feature type="signal peptide" evidence="14">
    <location>
        <begin position="1"/>
        <end position="20"/>
    </location>
</feature>
<keyword evidence="4" id="KW-0645">Protease</keyword>
<evidence type="ECO:0000256" key="13">
    <source>
        <dbReference type="SAM" id="MobiDB-lite"/>
    </source>
</evidence>
<keyword evidence="8" id="KW-0862">Zinc</keyword>
<dbReference type="GO" id="GO:0005615">
    <property type="term" value="C:extracellular space"/>
    <property type="evidence" value="ECO:0007669"/>
    <property type="project" value="TreeGrafter"/>
</dbReference>
<evidence type="ECO:0000256" key="12">
    <source>
        <dbReference type="PROSITE-ProRule" id="PRU01379"/>
    </source>
</evidence>
<evidence type="ECO:0000259" key="16">
    <source>
        <dbReference type="PROSITE" id="PS52035"/>
    </source>
</evidence>
<evidence type="ECO:0000256" key="8">
    <source>
        <dbReference type="ARBA" id="ARBA00022833"/>
    </source>
</evidence>
<dbReference type="Pfam" id="PF01549">
    <property type="entry name" value="ShK"/>
    <property type="match status" value="1"/>
</dbReference>
<feature type="region of interest" description="Disordered" evidence="13">
    <location>
        <begin position="722"/>
        <end position="742"/>
    </location>
</feature>
<feature type="chain" id="PRO_5028931379" evidence="14">
    <location>
        <begin position="21"/>
        <end position="840"/>
    </location>
</feature>
<keyword evidence="7" id="KW-0378">Hydrolase</keyword>
<evidence type="ECO:0000256" key="11">
    <source>
        <dbReference type="PROSITE-ProRule" id="PRU01005"/>
    </source>
</evidence>
<keyword evidence="3" id="KW-0121">Carboxypeptidase</keyword>
<dbReference type="SUPFAM" id="SSF54897">
    <property type="entry name" value="Protease propeptides/inhibitors"/>
    <property type="match status" value="1"/>
</dbReference>
<dbReference type="InterPro" id="IPR036990">
    <property type="entry name" value="M14A-like_propep"/>
</dbReference>
<comment type="cofactor">
    <cofactor evidence="1">
        <name>Zn(2+)</name>
        <dbReference type="ChEBI" id="CHEBI:29105"/>
    </cofactor>
</comment>
<dbReference type="PANTHER" id="PTHR11705:SF51">
    <property type="entry name" value="CARBOXYPEPTIDASE SURO-1-RELATED"/>
    <property type="match status" value="1"/>
</dbReference>
<keyword evidence="5" id="KW-0479">Metal-binding</keyword>
<organism evidence="17 18">
    <name type="scientific">Panagrellus redivivus</name>
    <name type="common">Microworm</name>
    <dbReference type="NCBI Taxonomy" id="6233"/>
    <lineage>
        <taxon>Eukaryota</taxon>
        <taxon>Metazoa</taxon>
        <taxon>Ecdysozoa</taxon>
        <taxon>Nematoda</taxon>
        <taxon>Chromadorea</taxon>
        <taxon>Rhabditida</taxon>
        <taxon>Tylenchina</taxon>
        <taxon>Panagrolaimomorpha</taxon>
        <taxon>Panagrolaimoidea</taxon>
        <taxon>Panagrolaimidae</taxon>
        <taxon>Panagrellus</taxon>
    </lineage>
</organism>
<name>A0A7E4V9M2_PANRE</name>
<dbReference type="GO" id="GO:0004181">
    <property type="term" value="F:metallocarboxypeptidase activity"/>
    <property type="evidence" value="ECO:0007669"/>
    <property type="project" value="InterPro"/>
</dbReference>
<dbReference type="GO" id="GO:0008270">
    <property type="term" value="F:zinc ion binding"/>
    <property type="evidence" value="ECO:0007669"/>
    <property type="project" value="InterPro"/>
</dbReference>
<feature type="active site" description="Proton donor/acceptor" evidence="12">
    <location>
        <position position="448"/>
    </location>
</feature>
<evidence type="ECO:0000313" key="18">
    <source>
        <dbReference type="WBParaSite" id="Pan_g17670.t1"/>
    </source>
</evidence>
<evidence type="ECO:0000256" key="14">
    <source>
        <dbReference type="SAM" id="SignalP"/>
    </source>
</evidence>
<comment type="similarity">
    <text evidence="2 12">Belongs to the peptidase M14 family.</text>
</comment>
<evidence type="ECO:0000256" key="2">
    <source>
        <dbReference type="ARBA" id="ARBA00005988"/>
    </source>
</evidence>
<dbReference type="PANTHER" id="PTHR11705">
    <property type="entry name" value="PROTEASE FAMILY M14 CARBOXYPEPTIDASE A,B"/>
    <property type="match status" value="1"/>
</dbReference>
<evidence type="ECO:0000256" key="3">
    <source>
        <dbReference type="ARBA" id="ARBA00022645"/>
    </source>
</evidence>
<dbReference type="Pfam" id="PF00246">
    <property type="entry name" value="Peptidase_M14"/>
    <property type="match status" value="1"/>
</dbReference>
<sequence length="840" mass="93888">MRRWHAFFTIFVALIGLTESKIIDADTKLNSSSSLQPDAYQVYRIYPRDWRDVQSIADLRERTEVGDIDFWLDSRQPGQFADIMVSPRAHSNIQNFLTSRNLTFVVTIDNVESLIQLNESPKPRKPKVPSSMKDKWLHDAPIIDQDGVKFGDRPYEYIRKIKGFNYPFGGYTSYTTMLKYMRTVEFYYPHIAKLIRIGTSHEGRPIEGLKLGYHVTNSTKKVFWIDGNIHAREWASSHTALFIMHQLIAGYGKDPIITHYMNNLNFLIVPCLNPDGFEFSRSSQAPEVRLWRKNRSPERCIETDWGGSRCCHGVDLNRNFDFHWAESGASMNPCSALFAGDYAFSEPESQAVFDFLTSNEYRHKVDGFITLHTYAQLWIHPYSHDVEYYPNDVASLTKVANEAVHRLEGVYGTQFRVGTGADLLSPAAGGSDDWAKESLDIKYVYLIELRPRLELSRGFILHPDELIPTAIETFEGIKVVIENVLMDNGIKPRPYLRKHGEPVRAHSVPTAPIMEENKEFVVNKFVNGRFGGEREQVAAVRSRFETPVPAPVVTWPVVTEPPTTTTQVWTTTEAWTTTELPTTTTTASTTASTTTATTTTTVPTTTTTTTTEAPTTTTTTTTEATTTTTTTTTTQAPTTTTSTTRATTTTPAPTTTTTRATTTTSLPPSTTTVPPSITTPLPTTTTTEFNRLSSELLRKQLIRLQALKSIKEARARLNAALRATSTTSTPAPTTTSSPIPILSRQPSLMIPSPRFIAAVPVVPVGPSTTTLRPTTTAPMQLPPLNAGGAITPNPIPRRTPLKCVDRKYSCTFWIKADKNVCDDQKRFMRYNCARSCNYCD</sequence>
<feature type="region of interest" description="Disordered" evidence="13">
    <location>
        <begin position="771"/>
        <end position="790"/>
    </location>
</feature>
<dbReference type="PROSITE" id="PS51670">
    <property type="entry name" value="SHKT"/>
    <property type="match status" value="1"/>
</dbReference>
<evidence type="ECO:0000256" key="10">
    <source>
        <dbReference type="ARBA" id="ARBA00023157"/>
    </source>
</evidence>
<feature type="region of interest" description="Disordered" evidence="13">
    <location>
        <begin position="581"/>
        <end position="684"/>
    </location>
</feature>
<dbReference type="Pfam" id="PF02244">
    <property type="entry name" value="Propep_M14"/>
    <property type="match status" value="1"/>
</dbReference>
<evidence type="ECO:0000256" key="5">
    <source>
        <dbReference type="ARBA" id="ARBA00022723"/>
    </source>
</evidence>
<evidence type="ECO:0000256" key="7">
    <source>
        <dbReference type="ARBA" id="ARBA00022801"/>
    </source>
</evidence>
<keyword evidence="10" id="KW-1015">Disulfide bond</keyword>
<keyword evidence="9" id="KW-0482">Metalloprotease</keyword>
<dbReference type="WBParaSite" id="Pan_g17670.t1">
    <property type="protein sequence ID" value="Pan_g17670.t1"/>
    <property type="gene ID" value="Pan_g17670"/>
</dbReference>
<dbReference type="PRINTS" id="PR00765">
    <property type="entry name" value="CRBOXYPTASEA"/>
</dbReference>